<protein>
    <submittedName>
        <fullName evidence="2">Uncharacterized protein</fullName>
    </submittedName>
</protein>
<feature type="compositionally biased region" description="Low complexity" evidence="1">
    <location>
        <begin position="66"/>
        <end position="94"/>
    </location>
</feature>
<feature type="compositionally biased region" description="Basic and acidic residues" evidence="1">
    <location>
        <begin position="18"/>
        <end position="33"/>
    </location>
</feature>
<reference evidence="2" key="3">
    <citation type="submission" date="2019-06" db="EMBL/GenBank/DDBJ databases">
        <authorList>
            <person name="Poynton C."/>
            <person name="Hasenbein S."/>
            <person name="Benoit J.B."/>
            <person name="Sepulveda M.S."/>
            <person name="Poelchau M.F."/>
            <person name="Murali S.C."/>
            <person name="Chen S."/>
            <person name="Glastad K.M."/>
            <person name="Werren J.H."/>
            <person name="Vineis J.H."/>
            <person name="Bowen J.L."/>
            <person name="Friedrich M."/>
            <person name="Jones J."/>
            <person name="Robertson H.M."/>
            <person name="Feyereisen R."/>
            <person name="Mechler-Hickson A."/>
            <person name="Mathers N."/>
            <person name="Lee C.E."/>
            <person name="Colbourne J.K."/>
            <person name="Biales A."/>
            <person name="Johnston J.S."/>
            <person name="Wellborn G.A."/>
            <person name="Rosendale A.J."/>
            <person name="Cridge A.G."/>
            <person name="Munoz-Torres M.C."/>
            <person name="Bain P.A."/>
            <person name="Manny A.R."/>
            <person name="Major K.M."/>
            <person name="Lambert F.N."/>
            <person name="Vulpe C.D."/>
            <person name="Tuck P."/>
            <person name="Blalock B.J."/>
            <person name="Lin Y.-Y."/>
            <person name="Smith M.E."/>
            <person name="Ochoa-Acuna H."/>
            <person name="Chen M.-J.M."/>
            <person name="Childers C.P."/>
            <person name="Qu J."/>
            <person name="Dugan S."/>
            <person name="Lee S.L."/>
            <person name="Chao H."/>
            <person name="Dinh H."/>
            <person name="Han Y."/>
            <person name="Doddapaneni H."/>
            <person name="Worley K.C."/>
            <person name="Muzny D.M."/>
            <person name="Gibbs R.A."/>
            <person name="Richards S."/>
        </authorList>
    </citation>
    <scope>NUCLEOTIDE SEQUENCE</scope>
    <source>
        <strain evidence="2">HAZT.00-mixed</strain>
        <tissue evidence="2">Whole organism</tissue>
    </source>
</reference>
<reference evidence="2" key="1">
    <citation type="submission" date="2014-08" db="EMBL/GenBank/DDBJ databases">
        <authorList>
            <person name="Murali S."/>
            <person name="Richards S."/>
            <person name="Bandaranaike D."/>
            <person name="Bellair M."/>
            <person name="Blankenburg K."/>
            <person name="Chao H."/>
            <person name="Dinh H."/>
            <person name="Doddapaneni H."/>
            <person name="Dugan-Rocha S."/>
            <person name="Elkadiri S."/>
            <person name="Gnanaolivu R."/>
            <person name="Hughes D."/>
            <person name="Lee S."/>
            <person name="Li M."/>
            <person name="Ming W."/>
            <person name="Munidasa M."/>
            <person name="Muniz J."/>
            <person name="Nguyen L."/>
            <person name="Osuji N."/>
            <person name="Pu L.-L."/>
            <person name="Puazo M."/>
            <person name="Skinner E."/>
            <person name="Qu C."/>
            <person name="Quiroz J."/>
            <person name="Raj R."/>
            <person name="Weissenberger G."/>
            <person name="Xin Y."/>
            <person name="Zou X."/>
            <person name="Han Y."/>
            <person name="Worley K."/>
            <person name="Muzny D."/>
            <person name="Gibbs R."/>
        </authorList>
    </citation>
    <scope>NUCLEOTIDE SEQUENCE</scope>
    <source>
        <strain evidence="2">HAZT.00-mixed</strain>
        <tissue evidence="2">Whole organism</tissue>
    </source>
</reference>
<accession>A0A6A0GZP4</accession>
<dbReference type="Proteomes" id="UP000711488">
    <property type="component" value="Unassembled WGS sequence"/>
</dbReference>
<name>A0A6A0GZP4_HYAAZ</name>
<proteinExistence type="predicted"/>
<feature type="region of interest" description="Disordered" evidence="1">
    <location>
        <begin position="46"/>
        <end position="106"/>
    </location>
</feature>
<gene>
    <name evidence="2" type="ORF">HAZT_HAZT008308</name>
</gene>
<evidence type="ECO:0000313" key="2">
    <source>
        <dbReference type="EMBL" id="KAA0192222.1"/>
    </source>
</evidence>
<organism evidence="2">
    <name type="scientific">Hyalella azteca</name>
    <name type="common">Amphipod</name>
    <dbReference type="NCBI Taxonomy" id="294128"/>
    <lineage>
        <taxon>Eukaryota</taxon>
        <taxon>Metazoa</taxon>
        <taxon>Ecdysozoa</taxon>
        <taxon>Arthropoda</taxon>
        <taxon>Crustacea</taxon>
        <taxon>Multicrustacea</taxon>
        <taxon>Malacostraca</taxon>
        <taxon>Eumalacostraca</taxon>
        <taxon>Peracarida</taxon>
        <taxon>Amphipoda</taxon>
        <taxon>Senticaudata</taxon>
        <taxon>Talitrida</taxon>
        <taxon>Talitroidea</taxon>
        <taxon>Hyalellidae</taxon>
        <taxon>Hyalella</taxon>
    </lineage>
</organism>
<dbReference type="OrthoDB" id="6381206at2759"/>
<comment type="caution">
    <text evidence="2">The sequence shown here is derived from an EMBL/GenBank/DDBJ whole genome shotgun (WGS) entry which is preliminary data.</text>
</comment>
<reference evidence="2" key="2">
    <citation type="journal article" date="2018" name="Environ. Sci. Technol.">
        <title>The Toxicogenome of Hyalella azteca: A Model for Sediment Ecotoxicology and Evolutionary Toxicology.</title>
        <authorList>
            <person name="Poynton H.C."/>
            <person name="Hasenbein S."/>
            <person name="Benoit J.B."/>
            <person name="Sepulveda M.S."/>
            <person name="Poelchau M.F."/>
            <person name="Hughes D.S.T."/>
            <person name="Murali S.C."/>
            <person name="Chen S."/>
            <person name="Glastad K.M."/>
            <person name="Goodisman M.A.D."/>
            <person name="Werren J.H."/>
            <person name="Vineis J.H."/>
            <person name="Bowen J.L."/>
            <person name="Friedrich M."/>
            <person name="Jones J."/>
            <person name="Robertson H.M."/>
            <person name="Feyereisen R."/>
            <person name="Mechler-Hickson A."/>
            <person name="Mathers N."/>
            <person name="Lee C.E."/>
            <person name="Colbourne J.K."/>
            <person name="Biales A."/>
            <person name="Johnston J.S."/>
            <person name="Wellborn G.A."/>
            <person name="Rosendale A.J."/>
            <person name="Cridge A.G."/>
            <person name="Munoz-Torres M.C."/>
            <person name="Bain P.A."/>
            <person name="Manny A.R."/>
            <person name="Major K.M."/>
            <person name="Lambert F.N."/>
            <person name="Vulpe C.D."/>
            <person name="Tuck P."/>
            <person name="Blalock B.J."/>
            <person name="Lin Y.Y."/>
            <person name="Smith M.E."/>
            <person name="Ochoa-Acuna H."/>
            <person name="Chen M.M."/>
            <person name="Childers C.P."/>
            <person name="Qu J."/>
            <person name="Dugan S."/>
            <person name="Lee S.L."/>
            <person name="Chao H."/>
            <person name="Dinh H."/>
            <person name="Han Y."/>
            <person name="Doddapaneni H."/>
            <person name="Worley K.C."/>
            <person name="Muzny D.M."/>
            <person name="Gibbs R.A."/>
            <person name="Richards S."/>
        </authorList>
    </citation>
    <scope>NUCLEOTIDE SEQUENCE</scope>
    <source>
        <strain evidence="2">HAZT.00-mixed</strain>
        <tissue evidence="2">Whole organism</tissue>
    </source>
</reference>
<evidence type="ECO:0000256" key="1">
    <source>
        <dbReference type="SAM" id="MobiDB-lite"/>
    </source>
</evidence>
<sequence length="121" mass="13020">MVPSHGGQLFYALPALPRRSDSGRDNPFRPDGDIWREADAIVQRIKSGQPLLNGGDEPGAGSQNGTPNPSAATQQQQQQNKQQQEQTVEVTLTTLPPPQPAAAPQHVVLKKESKCACCVIQ</sequence>
<dbReference type="EMBL" id="JQDR03011783">
    <property type="protein sequence ID" value="KAA0192222.1"/>
    <property type="molecule type" value="Genomic_DNA"/>
</dbReference>
<dbReference type="AlphaFoldDB" id="A0A6A0GZP4"/>
<feature type="region of interest" description="Disordered" evidence="1">
    <location>
        <begin position="1"/>
        <end position="33"/>
    </location>
</feature>